<dbReference type="STRING" id="314285.KT71_04030"/>
<evidence type="ECO:0000313" key="3">
    <source>
        <dbReference type="Proteomes" id="UP000019205"/>
    </source>
</evidence>
<protein>
    <submittedName>
        <fullName evidence="2">Putative thioesterase</fullName>
        <ecNumber evidence="2">3.1.2.-</ecNumber>
    </submittedName>
</protein>
<keyword evidence="3" id="KW-1185">Reference proteome</keyword>
<dbReference type="OrthoDB" id="9801517at2"/>
<dbReference type="InterPro" id="IPR029069">
    <property type="entry name" value="HotDog_dom_sf"/>
</dbReference>
<dbReference type="CDD" id="cd00586">
    <property type="entry name" value="4HBT"/>
    <property type="match status" value="1"/>
</dbReference>
<dbReference type="Proteomes" id="UP000019205">
    <property type="component" value="Chromosome"/>
</dbReference>
<dbReference type="Pfam" id="PF13279">
    <property type="entry name" value="4HBT_2"/>
    <property type="match status" value="1"/>
</dbReference>
<dbReference type="Gene3D" id="3.10.129.10">
    <property type="entry name" value="Hotdog Thioesterase"/>
    <property type="match status" value="1"/>
</dbReference>
<dbReference type="AlphaFoldDB" id="A4A8Q3"/>
<proteinExistence type="predicted"/>
<evidence type="ECO:0000313" key="2">
    <source>
        <dbReference type="EMBL" id="EAQ97445.1"/>
    </source>
</evidence>
<dbReference type="EMBL" id="AAOA02000002">
    <property type="protein sequence ID" value="EAQ97445.1"/>
    <property type="molecule type" value="Genomic_DNA"/>
</dbReference>
<keyword evidence="1 2" id="KW-0378">Hydrolase</keyword>
<accession>A4A8Q3</accession>
<gene>
    <name evidence="2" type="ORF">KT71_04030</name>
</gene>
<dbReference type="PANTHER" id="PTHR31793">
    <property type="entry name" value="4-HYDROXYBENZOYL-COA THIOESTERASE FAMILY MEMBER"/>
    <property type="match status" value="1"/>
</dbReference>
<comment type="caution">
    <text evidence="2">The sequence shown here is derived from an EMBL/GenBank/DDBJ whole genome shotgun (WGS) entry which is preliminary data.</text>
</comment>
<sequence length="145" mass="16878">MSDWDYEGPFLRRTTVLGSDVDALNHTNNTVYVRWCEECAWEHSASLGMDIDAYHQLDRAMAVVEGRYQYLKASYRDDEIDTATWITHWDKRLTMTRQFQIRRVADAVTLLRAEVRFACIEISTGKPRRLPREFLAAYEPAILGS</sequence>
<name>A4A8Q3_9GAMM</name>
<organism evidence="2 3">
    <name type="scientific">Congregibacter litoralis KT71</name>
    <dbReference type="NCBI Taxonomy" id="314285"/>
    <lineage>
        <taxon>Bacteria</taxon>
        <taxon>Pseudomonadati</taxon>
        <taxon>Pseudomonadota</taxon>
        <taxon>Gammaproteobacteria</taxon>
        <taxon>Cellvibrionales</taxon>
        <taxon>Halieaceae</taxon>
        <taxon>Congregibacter</taxon>
    </lineage>
</organism>
<reference evidence="2 3" key="2">
    <citation type="journal article" date="2009" name="PLoS ONE">
        <title>The photosynthetic apparatus and its regulation in the aerobic gammaproteobacterium Congregibacter litoralis gen. nov., sp. nov.</title>
        <authorList>
            <person name="Spring S."/>
            <person name="Lunsdorf H."/>
            <person name="Fuchs B.M."/>
            <person name="Tindall B.J."/>
        </authorList>
    </citation>
    <scope>NUCLEOTIDE SEQUENCE [LARGE SCALE GENOMIC DNA]</scope>
    <source>
        <strain evidence="2">KT71</strain>
    </source>
</reference>
<evidence type="ECO:0000256" key="1">
    <source>
        <dbReference type="ARBA" id="ARBA00022801"/>
    </source>
</evidence>
<dbReference type="RefSeq" id="WP_008293218.1">
    <property type="nucleotide sequence ID" value="NZ_CM002299.1"/>
</dbReference>
<reference evidence="2 3" key="1">
    <citation type="journal article" date="2007" name="Proc. Natl. Acad. Sci. U.S.A.">
        <title>Characterization of a marine gammaproteobacterium capable of aerobic anoxygenic photosynthesis.</title>
        <authorList>
            <person name="Fuchs B.M."/>
            <person name="Spring S."/>
            <person name="Teeling H."/>
            <person name="Quast C."/>
            <person name="Wulf J."/>
            <person name="Schattenhofer M."/>
            <person name="Yan S."/>
            <person name="Ferriera S."/>
            <person name="Johnson J."/>
            <person name="Glockner F.O."/>
            <person name="Amann R."/>
        </authorList>
    </citation>
    <scope>NUCLEOTIDE SEQUENCE [LARGE SCALE GENOMIC DNA]</scope>
    <source>
        <strain evidence="2">KT71</strain>
    </source>
</reference>
<dbReference type="GO" id="GO:0047617">
    <property type="term" value="F:fatty acyl-CoA hydrolase activity"/>
    <property type="evidence" value="ECO:0007669"/>
    <property type="project" value="TreeGrafter"/>
</dbReference>
<dbReference type="eggNOG" id="COG0824">
    <property type="taxonomic scope" value="Bacteria"/>
</dbReference>
<dbReference type="PANTHER" id="PTHR31793:SF37">
    <property type="entry name" value="ACYL-COA THIOESTER HYDROLASE YBGC"/>
    <property type="match status" value="1"/>
</dbReference>
<dbReference type="SUPFAM" id="SSF54637">
    <property type="entry name" value="Thioesterase/thiol ester dehydrase-isomerase"/>
    <property type="match status" value="1"/>
</dbReference>
<dbReference type="EC" id="3.1.2.-" evidence="2"/>
<dbReference type="InterPro" id="IPR050563">
    <property type="entry name" value="4-hydroxybenzoyl-CoA_TE"/>
</dbReference>
<dbReference type="HOGENOM" id="CLU_101141_4_1_6"/>